<dbReference type="STRING" id="387005.A0A183HXK6"/>
<evidence type="ECO:0000313" key="1">
    <source>
        <dbReference type="WBParaSite" id="OFLC_0001221901-mRNA-1"/>
    </source>
</evidence>
<reference evidence="1" key="1">
    <citation type="submission" date="2016-06" db="UniProtKB">
        <authorList>
            <consortium name="WormBaseParasite"/>
        </authorList>
    </citation>
    <scope>IDENTIFICATION</scope>
</reference>
<dbReference type="WBParaSite" id="OFLC_0001221901-mRNA-1">
    <property type="protein sequence ID" value="OFLC_0001221901-mRNA-1"/>
    <property type="gene ID" value="OFLC_0001221901"/>
</dbReference>
<sequence>LCFISFKFKYLYKSVITDEDGGDNEDEALFTVAPFDDNDEDSSHLIPATYPHHLSLTELTNNYFHYFTEFFRGTITLDSSSMTVSSDRFGVENFADLVAKASKKIRSPSTFIKIAYPTTILPTSLHSVLQPLAKIDSNRYGIN</sequence>
<protein>
    <submittedName>
        <fullName evidence="1">HECT domain-containing protein</fullName>
    </submittedName>
</protein>
<accession>A0A183HXK6</accession>
<dbReference type="AlphaFoldDB" id="A0A183HXK6"/>
<proteinExistence type="predicted"/>
<name>A0A183HXK6_9BILA</name>
<organism evidence="1">
    <name type="scientific">Onchocerca flexuosa</name>
    <dbReference type="NCBI Taxonomy" id="387005"/>
    <lineage>
        <taxon>Eukaryota</taxon>
        <taxon>Metazoa</taxon>
        <taxon>Ecdysozoa</taxon>
        <taxon>Nematoda</taxon>
        <taxon>Chromadorea</taxon>
        <taxon>Rhabditida</taxon>
        <taxon>Spirurina</taxon>
        <taxon>Spiruromorpha</taxon>
        <taxon>Filarioidea</taxon>
        <taxon>Onchocercidae</taxon>
        <taxon>Onchocerca</taxon>
    </lineage>
</organism>